<dbReference type="Gene3D" id="2.40.10.10">
    <property type="entry name" value="Trypsin-like serine proteases"/>
    <property type="match status" value="1"/>
</dbReference>
<dbReference type="EnsemblMetazoa" id="BGLB036958-RE">
    <property type="protein sequence ID" value="BGLB036958-PE"/>
    <property type="gene ID" value="BGLB036958"/>
</dbReference>
<dbReference type="EnsemblMetazoa" id="BGLB036958-RD">
    <property type="protein sequence ID" value="BGLB036958-PD"/>
    <property type="gene ID" value="BGLB036958"/>
</dbReference>
<gene>
    <name evidence="2" type="primary">106050703</name>
</gene>
<accession>A0A2C9LZZ4</accession>
<dbReference type="AlphaFoldDB" id="A0A2C9LZZ4"/>
<sequence>MGGRNSKYRYGTHETAEHKRDDRVTRMEKEKGCSKPHKNQIQIRDFSVGHFPEGYQEQDLFELVKLIAGLTVLIEVQFCSEKRLDYWQKTRIKYPGSEWKGKKTNLTGSGRIADIFQDKNGPKFCTCSKCKEDSVQRELWTIVVITATHVVFDNSEANSSSCYLFYDTDDGNYIQINCTKCRWSHDSGDLCFLEGFTCDRELFNNINNKIKQFNVLWKTIHDRYALDERKEKIERKYYYKRLVVVVSHPHGGPKKISLGRLDEQLKNKLKNDTGYQLYYDSPTCEGSSGAPVYLYGQDWFKVEYVHSGTTEDRQLNHSTTWCPK</sequence>
<name>A0A2C9LZZ4_BIOGL</name>
<dbReference type="KEGG" id="bgt:106050703"/>
<feature type="compositionally biased region" description="Basic and acidic residues" evidence="1">
    <location>
        <begin position="11"/>
        <end position="33"/>
    </location>
</feature>
<dbReference type="RefSeq" id="XP_013061181.2">
    <property type="nucleotide sequence ID" value="XM_013205727.2"/>
</dbReference>
<feature type="region of interest" description="Disordered" evidence="1">
    <location>
        <begin position="1"/>
        <end position="34"/>
    </location>
</feature>
<dbReference type="RefSeq" id="XP_013061182.2">
    <property type="nucleotide sequence ID" value="XM_013205728.2"/>
</dbReference>
<dbReference type="InterPro" id="IPR043504">
    <property type="entry name" value="Peptidase_S1_PA_chymotrypsin"/>
</dbReference>
<dbReference type="Proteomes" id="UP000076420">
    <property type="component" value="Unassembled WGS sequence"/>
</dbReference>
<reference evidence="2" key="1">
    <citation type="submission" date="2020-05" db="UniProtKB">
        <authorList>
            <consortium name="EnsemblMetazoa"/>
        </authorList>
    </citation>
    <scope>IDENTIFICATION</scope>
    <source>
        <strain evidence="2">BB02</strain>
    </source>
</reference>
<dbReference type="VEuPathDB" id="VectorBase:BGLB036958"/>
<dbReference type="EnsemblMetazoa" id="BGLB036958-RG">
    <property type="protein sequence ID" value="BGLB036958-PG"/>
    <property type="gene ID" value="BGLB036958"/>
</dbReference>
<dbReference type="InterPro" id="IPR009003">
    <property type="entry name" value="Peptidase_S1_PA"/>
</dbReference>
<dbReference type="OrthoDB" id="10038545at2759"/>
<dbReference type="EnsemblMetazoa" id="BGLB036958-RF">
    <property type="protein sequence ID" value="BGLB036958-PF"/>
    <property type="gene ID" value="BGLB036958"/>
</dbReference>
<evidence type="ECO:0000313" key="3">
    <source>
        <dbReference type="Proteomes" id="UP000076420"/>
    </source>
</evidence>
<protein>
    <recommendedName>
        <fullName evidence="4">Peptidase S1 domain-containing protein</fullName>
    </recommendedName>
</protein>
<organism evidence="2 3">
    <name type="scientific">Biomphalaria glabrata</name>
    <name type="common">Bloodfluke planorb</name>
    <name type="synonym">Freshwater snail</name>
    <dbReference type="NCBI Taxonomy" id="6526"/>
    <lineage>
        <taxon>Eukaryota</taxon>
        <taxon>Metazoa</taxon>
        <taxon>Spiralia</taxon>
        <taxon>Lophotrochozoa</taxon>
        <taxon>Mollusca</taxon>
        <taxon>Gastropoda</taxon>
        <taxon>Heterobranchia</taxon>
        <taxon>Euthyneura</taxon>
        <taxon>Panpulmonata</taxon>
        <taxon>Hygrophila</taxon>
        <taxon>Lymnaeoidea</taxon>
        <taxon>Planorbidae</taxon>
        <taxon>Biomphalaria</taxon>
    </lineage>
</organism>
<dbReference type="RefSeq" id="XP_013061178.2">
    <property type="nucleotide sequence ID" value="XM_013205724.2"/>
</dbReference>
<dbReference type="SUPFAM" id="SSF50494">
    <property type="entry name" value="Trypsin-like serine proteases"/>
    <property type="match status" value="1"/>
</dbReference>
<dbReference type="EnsemblMetazoa" id="BGLB036958-RA">
    <property type="protein sequence ID" value="BGLB036958-PA"/>
    <property type="gene ID" value="BGLB036958"/>
</dbReference>
<dbReference type="EnsemblMetazoa" id="BGLB036958-RB">
    <property type="protein sequence ID" value="BGLB036958-PB"/>
    <property type="gene ID" value="BGLB036958"/>
</dbReference>
<dbReference type="VEuPathDB" id="VectorBase:BGLAX_027185"/>
<proteinExistence type="predicted"/>
<dbReference type="RefSeq" id="XP_013061183.2">
    <property type="nucleotide sequence ID" value="XM_013205729.2"/>
</dbReference>
<evidence type="ECO:0008006" key="4">
    <source>
        <dbReference type="Google" id="ProtNLM"/>
    </source>
</evidence>
<evidence type="ECO:0000313" key="2">
    <source>
        <dbReference type="EnsemblMetazoa" id="BGLB036958-PG"/>
    </source>
</evidence>
<dbReference type="EnsemblMetazoa" id="BGLB036958-RC">
    <property type="protein sequence ID" value="BGLB036958-PC"/>
    <property type="gene ID" value="BGLB036958"/>
</dbReference>
<evidence type="ECO:0000256" key="1">
    <source>
        <dbReference type="SAM" id="MobiDB-lite"/>
    </source>
</evidence>
<dbReference type="RefSeq" id="XP_013061179.2">
    <property type="nucleotide sequence ID" value="XM_013205725.2"/>
</dbReference>